<protein>
    <recommendedName>
        <fullName evidence="1">DUF6318 domain-containing protein</fullName>
    </recommendedName>
</protein>
<evidence type="ECO:0000313" key="4">
    <source>
        <dbReference type="Proteomes" id="UP000004474"/>
    </source>
</evidence>
<name>K1DZP7_9MICO</name>
<dbReference type="EMBL" id="PIPF01000002">
    <property type="protein sequence ID" value="RWU85173.1"/>
    <property type="molecule type" value="Genomic_DNA"/>
</dbReference>
<evidence type="ECO:0000313" key="2">
    <source>
        <dbReference type="EMBL" id="EKA62100.1"/>
    </source>
</evidence>
<reference evidence="3 5" key="1">
    <citation type="journal article" date="2009" name="Int. J. Syst. Evol. Microbiol.">
        <title>Janibacter hoylei sp. nov., Bacillus isronensis sp. nov. and Bacillus aryabhattai sp. nov., isolated from cryotubes used for collecting air from the upper atmosphere.</title>
        <authorList>
            <person name="Shivaji S."/>
            <person name="Chaturvedi P."/>
            <person name="Begum Z."/>
            <person name="Pindi P.K."/>
            <person name="Manorama R."/>
            <person name="Padmanaban D.A."/>
            <person name="Shouche Y.S."/>
            <person name="Pawar S."/>
            <person name="Vaishampayan P."/>
            <person name="Dutt C.B."/>
            <person name="Datta G.N."/>
            <person name="Manchanda R.K."/>
            <person name="Rao U.R."/>
            <person name="Bhargava P.M."/>
            <person name="Narlikar J.V."/>
        </authorList>
    </citation>
    <scope>NUCLEOTIDE SEQUENCE [LARGE SCALE GENOMIC DNA]</scope>
    <source>
        <strain evidence="3 5">PVAS-1</strain>
    </source>
</reference>
<feature type="domain" description="DUF6318" evidence="1">
    <location>
        <begin position="8"/>
        <end position="134"/>
    </location>
</feature>
<evidence type="ECO:0000259" key="1">
    <source>
        <dbReference type="Pfam" id="PF19843"/>
    </source>
</evidence>
<dbReference type="PATRIC" id="fig|1210046.3.peg.693"/>
<dbReference type="InterPro" id="IPR046281">
    <property type="entry name" value="DUF6318"/>
</dbReference>
<dbReference type="AlphaFoldDB" id="K1DZP7"/>
<gene>
    <name evidence="2" type="ORF">B277_03590</name>
    <name evidence="3" type="ORF">CWN80_03225</name>
</gene>
<evidence type="ECO:0000313" key="3">
    <source>
        <dbReference type="EMBL" id="RWU85173.1"/>
    </source>
</evidence>
<keyword evidence="5" id="KW-1185">Reference proteome</keyword>
<reference evidence="3" key="3">
    <citation type="submission" date="2017-11" db="EMBL/GenBank/DDBJ databases">
        <authorList>
            <person name="Seuylemezian A."/>
            <person name="Cooper K."/>
            <person name="Vaishampayan P."/>
        </authorList>
    </citation>
    <scope>NUCLEOTIDE SEQUENCE</scope>
    <source>
        <strain evidence="3">PVAS-1</strain>
    </source>
</reference>
<dbReference type="Pfam" id="PF19843">
    <property type="entry name" value="DUF6318"/>
    <property type="match status" value="1"/>
</dbReference>
<dbReference type="Proteomes" id="UP000004474">
    <property type="component" value="Unassembled WGS sequence"/>
</dbReference>
<comment type="caution">
    <text evidence="2">The sequence shown here is derived from an EMBL/GenBank/DDBJ whole genome shotgun (WGS) entry which is preliminary data.</text>
</comment>
<sequence>MVDTGNMLPPVAGHKTRSGAETFAYHYVDVLGRAGESGDTTTLESLGASDCTACDDAVAQIDADHSKGQTLSTNPYTITEVKATGDPRASVEVTLDVKVKAHERVDSSGKTVESVDAESQTVTAQLEWSDGWEMKAWTVS</sequence>
<proteinExistence type="predicted"/>
<organism evidence="2 4">
    <name type="scientific">Janibacter hoylei PVAS-1</name>
    <dbReference type="NCBI Taxonomy" id="1210046"/>
    <lineage>
        <taxon>Bacteria</taxon>
        <taxon>Bacillati</taxon>
        <taxon>Actinomycetota</taxon>
        <taxon>Actinomycetes</taxon>
        <taxon>Micrococcales</taxon>
        <taxon>Intrasporangiaceae</taxon>
        <taxon>Janibacter</taxon>
    </lineage>
</organism>
<reference evidence="2 4" key="2">
    <citation type="journal article" date="2012" name="J. Bacteriol.">
        <title>Genome Sequence of Janibacter hoylei MTCC8307, Isolated from the Stratospheric Air.</title>
        <authorList>
            <person name="Pawar S.P."/>
            <person name="Dhotre D.P."/>
            <person name="Shetty S.A."/>
            <person name="Chowdhury S.P."/>
            <person name="Chaudhari B.L."/>
            <person name="Shouche Y.S."/>
        </authorList>
    </citation>
    <scope>NUCLEOTIDE SEQUENCE [LARGE SCALE GENOMIC DNA]</scope>
    <source>
        <strain evidence="2 4">PVAS-1</strain>
    </source>
</reference>
<dbReference type="EMBL" id="ALWX01000014">
    <property type="protein sequence ID" value="EKA62100.1"/>
    <property type="molecule type" value="Genomic_DNA"/>
</dbReference>
<dbReference type="Proteomes" id="UP000288711">
    <property type="component" value="Unassembled WGS sequence"/>
</dbReference>
<accession>K1DZP7</accession>
<evidence type="ECO:0000313" key="5">
    <source>
        <dbReference type="Proteomes" id="UP000288711"/>
    </source>
</evidence>